<dbReference type="Gene3D" id="3.30.565.10">
    <property type="entry name" value="Histidine kinase-like ATPase, C-terminal domain"/>
    <property type="match status" value="1"/>
</dbReference>
<dbReference type="Gene3D" id="3.30.230.10">
    <property type="match status" value="1"/>
</dbReference>
<dbReference type="SUPFAM" id="SSF54211">
    <property type="entry name" value="Ribosomal protein S5 domain 2-like"/>
    <property type="match status" value="1"/>
</dbReference>
<evidence type="ECO:0000256" key="2">
    <source>
        <dbReference type="ARBA" id="ARBA00022763"/>
    </source>
</evidence>
<dbReference type="InterPro" id="IPR013507">
    <property type="entry name" value="DNA_mismatch_S5_2-like"/>
</dbReference>
<feature type="domain" description="DNA mismatch repair protein S5" evidence="6">
    <location>
        <begin position="207"/>
        <end position="325"/>
    </location>
</feature>
<gene>
    <name evidence="4 7" type="primary">mutL</name>
    <name evidence="7" type="ORF">AP20H10_03890</name>
</gene>
<reference evidence="7 8" key="1">
    <citation type="submission" date="2024-03" db="EMBL/GenBank/DDBJ databases">
        <title>Inconsistent identification of Apilactobacillus kunkeei-related strains obtained by well-developed overall genome related indices.</title>
        <authorList>
            <person name="Maeno S."/>
            <person name="Endo A."/>
        </authorList>
    </citation>
    <scope>NUCLEOTIDE SEQUENCE [LARGE SCALE GENOMIC DNA]</scope>
    <source>
        <strain evidence="7 8">20H-10</strain>
    </source>
</reference>
<dbReference type="Proteomes" id="UP001438112">
    <property type="component" value="Unassembled WGS sequence"/>
</dbReference>
<dbReference type="InterPro" id="IPR037198">
    <property type="entry name" value="MutL_C_sf"/>
</dbReference>
<keyword evidence="3 4" id="KW-0234">DNA repair</keyword>
<dbReference type="CDD" id="cd16926">
    <property type="entry name" value="HATPase_MutL-MLH-PMS-like"/>
    <property type="match status" value="1"/>
</dbReference>
<keyword evidence="7" id="KW-0540">Nuclease</keyword>
<dbReference type="Gene3D" id="3.30.1540.20">
    <property type="entry name" value="MutL, C-terminal domain, dimerisation subdomain"/>
    <property type="match status" value="1"/>
</dbReference>
<evidence type="ECO:0000256" key="4">
    <source>
        <dbReference type="HAMAP-Rule" id="MF_00149"/>
    </source>
</evidence>
<dbReference type="SMART" id="SM00853">
    <property type="entry name" value="MutL_C"/>
    <property type="match status" value="1"/>
</dbReference>
<proteinExistence type="inferred from homology"/>
<accession>A0ABP9ZGV5</accession>
<dbReference type="InterPro" id="IPR042121">
    <property type="entry name" value="MutL_C_regsub"/>
</dbReference>
<dbReference type="Pfam" id="PF13589">
    <property type="entry name" value="HATPase_c_3"/>
    <property type="match status" value="1"/>
</dbReference>
<dbReference type="InterPro" id="IPR002099">
    <property type="entry name" value="MutL/Mlh/PMS"/>
</dbReference>
<dbReference type="SUPFAM" id="SSF118116">
    <property type="entry name" value="DNA mismatch repair protein MutL"/>
    <property type="match status" value="1"/>
</dbReference>
<dbReference type="PROSITE" id="PS00058">
    <property type="entry name" value="DNA_MISMATCH_REPAIR_1"/>
    <property type="match status" value="1"/>
</dbReference>
<feature type="domain" description="MutL C-terminal dimerisation" evidence="5">
    <location>
        <begin position="445"/>
        <end position="587"/>
    </location>
</feature>
<dbReference type="CDD" id="cd00782">
    <property type="entry name" value="MutL_Trans"/>
    <property type="match status" value="1"/>
</dbReference>
<keyword evidence="8" id="KW-1185">Reference proteome</keyword>
<dbReference type="GO" id="GO:0004519">
    <property type="term" value="F:endonuclease activity"/>
    <property type="evidence" value="ECO:0007669"/>
    <property type="project" value="UniProtKB-KW"/>
</dbReference>
<dbReference type="Gene3D" id="3.30.1370.100">
    <property type="entry name" value="MutL, C-terminal domain, regulatory subdomain"/>
    <property type="match status" value="1"/>
</dbReference>
<dbReference type="InterPro" id="IPR014790">
    <property type="entry name" value="MutL_C"/>
</dbReference>
<dbReference type="HAMAP" id="MF_00149">
    <property type="entry name" value="DNA_mis_repair"/>
    <property type="match status" value="1"/>
</dbReference>
<dbReference type="RefSeq" id="WP_353317440.1">
    <property type="nucleotide sequence ID" value="NZ_BAABVV010000026.1"/>
</dbReference>
<evidence type="ECO:0000313" key="7">
    <source>
        <dbReference type="EMBL" id="GAA6114026.1"/>
    </source>
</evidence>
<comment type="similarity">
    <text evidence="1 4">Belongs to the DNA mismatch repair MutL/HexB family.</text>
</comment>
<comment type="function">
    <text evidence="4">This protein is involved in the repair of mismatches in DNA. It is required for dam-dependent methyl-directed DNA mismatch repair. May act as a 'molecular matchmaker', a protein that promotes the formation of a stable complex between two or more DNA-binding proteins in an ATP-dependent manner without itself being part of a final effector complex.</text>
</comment>
<dbReference type="InterPro" id="IPR038973">
    <property type="entry name" value="MutL/Mlh/Pms-like"/>
</dbReference>
<protein>
    <recommendedName>
        <fullName evidence="4">DNA mismatch repair protein MutL</fullName>
    </recommendedName>
</protein>
<dbReference type="InterPro" id="IPR014762">
    <property type="entry name" value="DNA_mismatch_repair_CS"/>
</dbReference>
<dbReference type="InterPro" id="IPR042120">
    <property type="entry name" value="MutL_C_dimsub"/>
</dbReference>
<evidence type="ECO:0000256" key="3">
    <source>
        <dbReference type="ARBA" id="ARBA00023204"/>
    </source>
</evidence>
<evidence type="ECO:0000256" key="1">
    <source>
        <dbReference type="ARBA" id="ARBA00006082"/>
    </source>
</evidence>
<keyword evidence="2 4" id="KW-0227">DNA damage</keyword>
<sequence>MHKIHELSAILADQIAAGEVVERPASVVKELVENAIDAQSTQIDINIEDAGLKKIEIIDDGIGIEHDDVKIAFKRHATSKINDQKNLFMVRSLGFRGEALPSIASVSDVHLKTSTGDEGTQIHIKGGKIEDIKPSDSRRGTSICVENLFFNTPARLKYMKSLRTELSQISDIVDRLAIGHPDIAFSLVHNHKEILRTSGRGQLKQVIGDIYGAKNLKKIIKISNSDNDFTINGYVSLPELTRSARSHITINLNGRYIKNYSLVKAITDGYGSKLMVGRYPIAVLNIELNPILTDVNVHPTKQTVRISKEEQLCNLVAKTIYDTIYKENLIPDVMTRDRAVKPKYTNQQLQMEINQYSVTNHAEPSKEDIAPQNITRDVRDDQKNEVDLKVSNIDSIFITNRNQLNDDNVIEFAKRYSEPASPFDEDENILVESKPAEVRFPKLLYIGQLHGTYLICESDDGMYIVDQHAAQERINYERLREEIGEVSDDQQNLLVPLVLNYPNRDALIISEKLETLKKVGLDIESFGNNSFIIKQHPTWISEGTEEETIREMIDWVLSHKDISVADFRADTAIMMSCKQAIKANHHLDRKQAVHLLEELATVNNPFNCPHGRPVLVSFSNTDMEKMFKRIQDPHGQDKFM</sequence>
<keyword evidence="7" id="KW-0378">Hydrolase</keyword>
<dbReference type="NCBIfam" id="TIGR00585">
    <property type="entry name" value="mutl"/>
    <property type="match status" value="1"/>
</dbReference>
<dbReference type="InterPro" id="IPR014721">
    <property type="entry name" value="Ribsml_uS5_D2-typ_fold_subgr"/>
</dbReference>
<dbReference type="InterPro" id="IPR036890">
    <property type="entry name" value="HATPase_C_sf"/>
</dbReference>
<dbReference type="SUPFAM" id="SSF55874">
    <property type="entry name" value="ATPase domain of HSP90 chaperone/DNA topoisomerase II/histidine kinase"/>
    <property type="match status" value="1"/>
</dbReference>
<keyword evidence="7" id="KW-0255">Endonuclease</keyword>
<dbReference type="Pfam" id="PF01119">
    <property type="entry name" value="DNA_mis_repair"/>
    <property type="match status" value="1"/>
</dbReference>
<dbReference type="EMBL" id="BAABVV010000026">
    <property type="protein sequence ID" value="GAA6114026.1"/>
    <property type="molecule type" value="Genomic_DNA"/>
</dbReference>
<dbReference type="SMART" id="SM01340">
    <property type="entry name" value="DNA_mis_repair"/>
    <property type="match status" value="1"/>
</dbReference>
<evidence type="ECO:0000259" key="6">
    <source>
        <dbReference type="SMART" id="SM01340"/>
    </source>
</evidence>
<comment type="caution">
    <text evidence="7">The sequence shown here is derived from an EMBL/GenBank/DDBJ whole genome shotgun (WGS) entry which is preliminary data.</text>
</comment>
<dbReference type="PANTHER" id="PTHR10073:SF12">
    <property type="entry name" value="DNA MISMATCH REPAIR PROTEIN MLH1"/>
    <property type="match status" value="1"/>
</dbReference>
<dbReference type="Pfam" id="PF08676">
    <property type="entry name" value="MutL_C"/>
    <property type="match status" value="1"/>
</dbReference>
<organism evidence="7 8">
    <name type="scientific">Apilactobacillus apinorum</name>
    <dbReference type="NCBI Taxonomy" id="1218495"/>
    <lineage>
        <taxon>Bacteria</taxon>
        <taxon>Bacillati</taxon>
        <taxon>Bacillota</taxon>
        <taxon>Bacilli</taxon>
        <taxon>Lactobacillales</taxon>
        <taxon>Lactobacillaceae</taxon>
        <taxon>Apilactobacillus</taxon>
    </lineage>
</organism>
<dbReference type="InterPro" id="IPR020667">
    <property type="entry name" value="DNA_mismatch_repair_MutL"/>
</dbReference>
<dbReference type="PANTHER" id="PTHR10073">
    <property type="entry name" value="DNA MISMATCH REPAIR PROTEIN MLH, PMS, MUTL"/>
    <property type="match status" value="1"/>
</dbReference>
<dbReference type="InterPro" id="IPR020568">
    <property type="entry name" value="Ribosomal_Su5_D2-typ_SF"/>
</dbReference>
<evidence type="ECO:0000259" key="5">
    <source>
        <dbReference type="SMART" id="SM00853"/>
    </source>
</evidence>
<name>A0ABP9ZGV5_9LACO</name>
<evidence type="ECO:0000313" key="8">
    <source>
        <dbReference type="Proteomes" id="UP001438112"/>
    </source>
</evidence>
<dbReference type="NCBIfam" id="NF000950">
    <property type="entry name" value="PRK00095.1-3"/>
    <property type="match status" value="1"/>
</dbReference>